<protein>
    <submittedName>
        <fullName evidence="1">Uncharacterized protein</fullName>
    </submittedName>
</protein>
<evidence type="ECO:0000313" key="2">
    <source>
        <dbReference type="Proteomes" id="UP000790377"/>
    </source>
</evidence>
<dbReference type="Proteomes" id="UP000790377">
    <property type="component" value="Unassembled WGS sequence"/>
</dbReference>
<evidence type="ECO:0000313" key="1">
    <source>
        <dbReference type="EMBL" id="KAH7913701.1"/>
    </source>
</evidence>
<keyword evidence="2" id="KW-1185">Reference proteome</keyword>
<reference evidence="1" key="1">
    <citation type="journal article" date="2021" name="New Phytol.">
        <title>Evolutionary innovations through gain and loss of genes in the ectomycorrhizal Boletales.</title>
        <authorList>
            <person name="Wu G."/>
            <person name="Miyauchi S."/>
            <person name="Morin E."/>
            <person name="Kuo A."/>
            <person name="Drula E."/>
            <person name="Varga T."/>
            <person name="Kohler A."/>
            <person name="Feng B."/>
            <person name="Cao Y."/>
            <person name="Lipzen A."/>
            <person name="Daum C."/>
            <person name="Hundley H."/>
            <person name="Pangilinan J."/>
            <person name="Johnson J."/>
            <person name="Barry K."/>
            <person name="LaButti K."/>
            <person name="Ng V."/>
            <person name="Ahrendt S."/>
            <person name="Min B."/>
            <person name="Choi I.G."/>
            <person name="Park H."/>
            <person name="Plett J.M."/>
            <person name="Magnuson J."/>
            <person name="Spatafora J.W."/>
            <person name="Nagy L.G."/>
            <person name="Henrissat B."/>
            <person name="Grigoriev I.V."/>
            <person name="Yang Z.L."/>
            <person name="Xu J."/>
            <person name="Martin F.M."/>
        </authorList>
    </citation>
    <scope>NUCLEOTIDE SEQUENCE</scope>
    <source>
        <strain evidence="1">ATCC 28755</strain>
    </source>
</reference>
<organism evidence="1 2">
    <name type="scientific">Hygrophoropsis aurantiaca</name>
    <dbReference type="NCBI Taxonomy" id="72124"/>
    <lineage>
        <taxon>Eukaryota</taxon>
        <taxon>Fungi</taxon>
        <taxon>Dikarya</taxon>
        <taxon>Basidiomycota</taxon>
        <taxon>Agaricomycotina</taxon>
        <taxon>Agaricomycetes</taxon>
        <taxon>Agaricomycetidae</taxon>
        <taxon>Boletales</taxon>
        <taxon>Coniophorineae</taxon>
        <taxon>Hygrophoropsidaceae</taxon>
        <taxon>Hygrophoropsis</taxon>
    </lineage>
</organism>
<proteinExistence type="predicted"/>
<name>A0ACB8AJI7_9AGAM</name>
<accession>A0ACB8AJI7</accession>
<sequence length="256" mass="29080">MICVNTTTSVCIGGTLKVTVNIVILGEWLYIAFMIVMQVIILLRVHVLYNCSKKILTVLMAILGCQTVVAITSTILTTIESTRYGNNRLILFSSSRTIYQTFEVKEALVLSPMTPGPTLLMILFFFDTLLFALATVAFVKHVFQVRKLSGRWSMNPLTKLLFTDHALYFICFVSWQILYIGPYFDPSILDSILEKVVYNFLSGLVVVLGPRMVIKLRIEDLKRKRHTPYAVLPMIQFHPGDITVQPELDHNDDVEI</sequence>
<gene>
    <name evidence="1" type="ORF">BJ138DRAFT_1145547</name>
</gene>
<comment type="caution">
    <text evidence="1">The sequence shown here is derived from an EMBL/GenBank/DDBJ whole genome shotgun (WGS) entry which is preliminary data.</text>
</comment>
<dbReference type="EMBL" id="MU267626">
    <property type="protein sequence ID" value="KAH7913701.1"/>
    <property type="molecule type" value="Genomic_DNA"/>
</dbReference>